<dbReference type="KEGG" id="broo:brsh051_12900"/>
<name>A0AAN0MGJ1_9ACTN</name>
<evidence type="ECO:0000313" key="2">
    <source>
        <dbReference type="Proteomes" id="UP001431656"/>
    </source>
</evidence>
<sequence length="144" mass="16346">MASQRFRTQREQVSHALQRRATLEAMRHPQALLAGLDPCDADPLLVRSALHHGSLAGRDCPVCVSDRLTLLNYVFGDQLGQFSGRIKSDEELAQMQDEFGEFKVRVVEICPDCGWNHLIETFVLGDGQRRRPPRRQQTVEDIYG</sequence>
<keyword evidence="2" id="KW-1185">Reference proteome</keyword>
<gene>
    <name evidence="1" type="ORF">brsh051_12900</name>
</gene>
<dbReference type="Proteomes" id="UP001431656">
    <property type="component" value="Chromosome"/>
</dbReference>
<evidence type="ECO:0000313" key="1">
    <source>
        <dbReference type="EMBL" id="BEH02009.1"/>
    </source>
</evidence>
<dbReference type="RefSeq" id="WP_286268319.1">
    <property type="nucleotide sequence ID" value="NZ_AP028056.1"/>
</dbReference>
<dbReference type="InterPro" id="IPR035169">
    <property type="entry name" value="DUF5318"/>
</dbReference>
<dbReference type="AlphaFoldDB" id="A0AAN0MGJ1"/>
<accession>A0AAN0MGJ1</accession>
<proteinExistence type="predicted"/>
<reference evidence="1" key="1">
    <citation type="journal article" date="2024" name="Int. J. Syst. Evol. Microbiol.">
        <title>Brooklawnia propionicigenes sp. nov., a facultatively anaerobic, propionate-producing bacterium isolated from a methanogenic reactor treating waste from cattle farms.</title>
        <authorList>
            <person name="Akita Y."/>
            <person name="Ueki A."/>
            <person name="Tonouchi A."/>
            <person name="Sugawara Y."/>
            <person name="Honma S."/>
            <person name="Kaku N."/>
            <person name="Ueki K."/>
        </authorList>
    </citation>
    <scope>NUCLEOTIDE SEQUENCE</scope>
    <source>
        <strain evidence="1">SH051</strain>
    </source>
</reference>
<organism evidence="1 2">
    <name type="scientific">Brooklawnia propionicigenes</name>
    <dbReference type="NCBI Taxonomy" id="3041175"/>
    <lineage>
        <taxon>Bacteria</taxon>
        <taxon>Bacillati</taxon>
        <taxon>Actinomycetota</taxon>
        <taxon>Actinomycetes</taxon>
        <taxon>Propionibacteriales</taxon>
        <taxon>Propionibacteriaceae</taxon>
        <taxon>Brooklawnia</taxon>
    </lineage>
</organism>
<protein>
    <submittedName>
        <fullName evidence="1">DUF5318 domain-containing protein</fullName>
    </submittedName>
</protein>
<dbReference type="Pfam" id="PF17249">
    <property type="entry name" value="DUF5318"/>
    <property type="match status" value="1"/>
</dbReference>
<dbReference type="EMBL" id="AP028056">
    <property type="protein sequence ID" value="BEH02009.1"/>
    <property type="molecule type" value="Genomic_DNA"/>
</dbReference>